<sequence length="47" mass="5161">VKDGDKVLDVGCGNGRLVKAFENKKISYLGVDNSEKLIKLATNQRLL</sequence>
<feature type="non-terminal residue" evidence="2">
    <location>
        <position position="47"/>
    </location>
</feature>
<feature type="non-terminal residue" evidence="2">
    <location>
        <position position="1"/>
    </location>
</feature>
<dbReference type="AlphaFoldDB" id="A0A2M7IXA4"/>
<dbReference type="EMBL" id="PFHV01000103">
    <property type="protein sequence ID" value="PIX02803.1"/>
    <property type="molecule type" value="Genomic_DNA"/>
</dbReference>
<comment type="caution">
    <text evidence="2">The sequence shown here is derived from an EMBL/GenBank/DDBJ whole genome shotgun (WGS) entry which is preliminary data.</text>
</comment>
<organism evidence="2 3">
    <name type="scientific">bacterium (Candidatus Gribaldobacteria) CG_4_8_14_3_um_filter_42_11</name>
    <dbReference type="NCBI Taxonomy" id="2014267"/>
    <lineage>
        <taxon>Bacteria</taxon>
        <taxon>Candidatus Gribaldobacteria</taxon>
    </lineage>
</organism>
<feature type="domain" description="Methyltransferase" evidence="1">
    <location>
        <begin position="2"/>
        <end position="44"/>
    </location>
</feature>
<keyword evidence="2" id="KW-0489">Methyltransferase</keyword>
<gene>
    <name evidence="2" type="ORF">COZ78_03790</name>
</gene>
<accession>A0A2M7IXA4</accession>
<dbReference type="SUPFAM" id="SSF53335">
    <property type="entry name" value="S-adenosyl-L-methionine-dependent methyltransferases"/>
    <property type="match status" value="1"/>
</dbReference>
<protein>
    <submittedName>
        <fullName evidence="2">SAM-dependent methyltransferase</fullName>
    </submittedName>
</protein>
<dbReference type="Proteomes" id="UP000230505">
    <property type="component" value="Unassembled WGS sequence"/>
</dbReference>
<evidence type="ECO:0000313" key="2">
    <source>
        <dbReference type="EMBL" id="PIX02803.1"/>
    </source>
</evidence>
<name>A0A2M7IXA4_9BACT</name>
<proteinExistence type="predicted"/>
<evidence type="ECO:0000259" key="1">
    <source>
        <dbReference type="Pfam" id="PF13847"/>
    </source>
</evidence>
<dbReference type="Pfam" id="PF13847">
    <property type="entry name" value="Methyltransf_31"/>
    <property type="match status" value="1"/>
</dbReference>
<dbReference type="InterPro" id="IPR029063">
    <property type="entry name" value="SAM-dependent_MTases_sf"/>
</dbReference>
<keyword evidence="2" id="KW-0808">Transferase</keyword>
<dbReference type="GO" id="GO:0008168">
    <property type="term" value="F:methyltransferase activity"/>
    <property type="evidence" value="ECO:0007669"/>
    <property type="project" value="UniProtKB-KW"/>
</dbReference>
<dbReference type="InterPro" id="IPR025714">
    <property type="entry name" value="Methyltranfer_dom"/>
</dbReference>
<reference evidence="3" key="1">
    <citation type="submission" date="2017-09" db="EMBL/GenBank/DDBJ databases">
        <title>Depth-based differentiation of microbial function through sediment-hosted aquifers and enrichment of novel symbionts in the deep terrestrial subsurface.</title>
        <authorList>
            <person name="Probst A.J."/>
            <person name="Ladd B."/>
            <person name="Jarett J.K."/>
            <person name="Geller-Mcgrath D.E."/>
            <person name="Sieber C.M.K."/>
            <person name="Emerson J.B."/>
            <person name="Anantharaman K."/>
            <person name="Thomas B.C."/>
            <person name="Malmstrom R."/>
            <person name="Stieglmeier M."/>
            <person name="Klingl A."/>
            <person name="Woyke T."/>
            <person name="Ryan C.M."/>
            <person name="Banfield J.F."/>
        </authorList>
    </citation>
    <scope>NUCLEOTIDE SEQUENCE [LARGE SCALE GENOMIC DNA]</scope>
</reference>
<dbReference type="GO" id="GO:0032259">
    <property type="term" value="P:methylation"/>
    <property type="evidence" value="ECO:0007669"/>
    <property type="project" value="UniProtKB-KW"/>
</dbReference>
<evidence type="ECO:0000313" key="3">
    <source>
        <dbReference type="Proteomes" id="UP000230505"/>
    </source>
</evidence>
<dbReference type="Gene3D" id="3.40.50.150">
    <property type="entry name" value="Vaccinia Virus protein VP39"/>
    <property type="match status" value="1"/>
</dbReference>